<name>A0A381SFJ5_9ZZZZ</name>
<organism evidence="1">
    <name type="scientific">marine metagenome</name>
    <dbReference type="NCBI Taxonomy" id="408172"/>
    <lineage>
        <taxon>unclassified sequences</taxon>
        <taxon>metagenomes</taxon>
        <taxon>ecological metagenomes</taxon>
    </lineage>
</organism>
<protein>
    <submittedName>
        <fullName evidence="1">Uncharacterized protein</fullName>
    </submittedName>
</protein>
<reference evidence="1" key="1">
    <citation type="submission" date="2018-05" db="EMBL/GenBank/DDBJ databases">
        <authorList>
            <person name="Lanie J.A."/>
            <person name="Ng W.-L."/>
            <person name="Kazmierczak K.M."/>
            <person name="Andrzejewski T.M."/>
            <person name="Davidsen T.M."/>
            <person name="Wayne K.J."/>
            <person name="Tettelin H."/>
            <person name="Glass J.I."/>
            <person name="Rusch D."/>
            <person name="Podicherti R."/>
            <person name="Tsui H.-C.T."/>
            <person name="Winkler M.E."/>
        </authorList>
    </citation>
    <scope>NUCLEOTIDE SEQUENCE</scope>
</reference>
<proteinExistence type="predicted"/>
<dbReference type="AlphaFoldDB" id="A0A381SFJ5"/>
<gene>
    <name evidence="1" type="ORF">METZ01_LOCUS55714</name>
</gene>
<dbReference type="EMBL" id="UINC01003049">
    <property type="protein sequence ID" value="SVA02860.1"/>
    <property type="molecule type" value="Genomic_DNA"/>
</dbReference>
<accession>A0A381SFJ5</accession>
<sequence length="50" mass="5694">MNDQIYLALSHELCNNGKTGRLLFLLLLEALFPKNKNRGFPAHGNDHPNF</sequence>
<evidence type="ECO:0000313" key="1">
    <source>
        <dbReference type="EMBL" id="SVA02860.1"/>
    </source>
</evidence>